<feature type="coiled-coil region" evidence="1">
    <location>
        <begin position="158"/>
        <end position="192"/>
    </location>
</feature>
<reference evidence="2" key="1">
    <citation type="journal article" date="2018" name="Nat. Plants">
        <title>Whole-genome landscape of Medicago truncatula symbiotic genes.</title>
        <authorList>
            <person name="Pecrix Y."/>
            <person name="Gamas P."/>
            <person name="Carrere S."/>
        </authorList>
    </citation>
    <scope>NUCLEOTIDE SEQUENCE</scope>
    <source>
        <tissue evidence="2">Leaves</tissue>
    </source>
</reference>
<name>A0A396IWQ5_MEDTR</name>
<proteinExistence type="predicted"/>
<organism evidence="2">
    <name type="scientific">Medicago truncatula</name>
    <name type="common">Barrel medic</name>
    <name type="synonym">Medicago tribuloides</name>
    <dbReference type="NCBI Taxonomy" id="3880"/>
    <lineage>
        <taxon>Eukaryota</taxon>
        <taxon>Viridiplantae</taxon>
        <taxon>Streptophyta</taxon>
        <taxon>Embryophyta</taxon>
        <taxon>Tracheophyta</taxon>
        <taxon>Spermatophyta</taxon>
        <taxon>Magnoliopsida</taxon>
        <taxon>eudicotyledons</taxon>
        <taxon>Gunneridae</taxon>
        <taxon>Pentapetalae</taxon>
        <taxon>rosids</taxon>
        <taxon>fabids</taxon>
        <taxon>Fabales</taxon>
        <taxon>Fabaceae</taxon>
        <taxon>Papilionoideae</taxon>
        <taxon>50 kb inversion clade</taxon>
        <taxon>NPAAA clade</taxon>
        <taxon>Hologalegina</taxon>
        <taxon>IRL clade</taxon>
        <taxon>Trifolieae</taxon>
        <taxon>Medicago</taxon>
    </lineage>
</organism>
<dbReference type="Gramene" id="rna17288">
    <property type="protein sequence ID" value="RHN68873.1"/>
    <property type="gene ID" value="gene17288"/>
</dbReference>
<sequence>MLDRVDSSHVKIDSPHLESDSWDPISELESLLHDSYKLSPMCTDSTTVSVLQASNVAAIFENLETLLETPLEILSSDDEVKQKFHQILEQLGQFANQIPIRLHHVICKLRTFIEGVDVKFASAQNTIQDYDQLLQSRSLISKKLESSKARESQIISEISRGKIQFEKINSEIVELEQKLSGLVELRAKVKKEVEHFEVINSNLKTEVAQHWLPECKTVLINLRDSETSYKVALSNKKKIEDEWVDLKKAFSANKI</sequence>
<protein>
    <submittedName>
        <fullName evidence="2">Uncharacterized protein</fullName>
    </submittedName>
</protein>
<accession>A0A396IWQ5</accession>
<dbReference type="OrthoDB" id="1936883at2759"/>
<dbReference type="AlphaFoldDB" id="A0A396IWQ5"/>
<dbReference type="EMBL" id="PSQE01000003">
    <property type="protein sequence ID" value="RHN68873.1"/>
    <property type="molecule type" value="Genomic_DNA"/>
</dbReference>
<evidence type="ECO:0000256" key="1">
    <source>
        <dbReference type="SAM" id="Coils"/>
    </source>
</evidence>
<keyword evidence="1" id="KW-0175">Coiled coil</keyword>
<gene>
    <name evidence="2" type="ORF">MtrunA17_Chr3g0118681</name>
</gene>
<dbReference type="Proteomes" id="UP000265566">
    <property type="component" value="Chromosome 3"/>
</dbReference>
<evidence type="ECO:0000313" key="2">
    <source>
        <dbReference type="EMBL" id="RHN68873.1"/>
    </source>
</evidence>
<comment type="caution">
    <text evidence="2">The sequence shown here is derived from an EMBL/GenBank/DDBJ whole genome shotgun (WGS) entry which is preliminary data.</text>
</comment>